<dbReference type="GO" id="GO:0004674">
    <property type="term" value="F:protein serine/threonine kinase activity"/>
    <property type="evidence" value="ECO:0007669"/>
    <property type="project" value="UniProtKB-KW"/>
</dbReference>
<evidence type="ECO:0000256" key="2">
    <source>
        <dbReference type="SAM" id="MobiDB-lite"/>
    </source>
</evidence>
<dbReference type="InterPro" id="IPR050267">
    <property type="entry name" value="Anti-sigma-factor_SerPK"/>
</dbReference>
<reference evidence="4 5" key="1">
    <citation type="submission" date="2017-04" db="EMBL/GenBank/DDBJ databases">
        <title>The complete genome sequence of Streptomyces albolongus YIM 101047, the producer of novel bafilomycins and novel odoriferous sesquiterpenoids.</title>
        <authorList>
            <person name="Yin M."/>
            <person name="Jiang Y."/>
        </authorList>
    </citation>
    <scope>NUCLEOTIDE SEQUENCE [LARGE SCALE GENOMIC DNA]</scope>
    <source>
        <strain evidence="4 5">YIM 101047</strain>
    </source>
</reference>
<dbReference type="PANTHER" id="PTHR35526:SF3">
    <property type="entry name" value="ANTI-SIGMA-F FACTOR RSBW"/>
    <property type="match status" value="1"/>
</dbReference>
<evidence type="ECO:0000259" key="3">
    <source>
        <dbReference type="Pfam" id="PF13581"/>
    </source>
</evidence>
<name>A0ABC8C5C3_9ACTN</name>
<protein>
    <recommendedName>
        <fullName evidence="3">Histidine kinase/HSP90-like ATPase domain-containing protein</fullName>
    </recommendedName>
</protein>
<keyword evidence="1" id="KW-0723">Serine/threonine-protein kinase</keyword>
<dbReference type="InterPro" id="IPR036890">
    <property type="entry name" value="HATPase_C_sf"/>
</dbReference>
<dbReference type="KEGG" id="kab:B7C62_12565"/>
<organism evidence="4 5">
    <name type="scientific">Kitasatospora albolonga</name>
    <dbReference type="NCBI Taxonomy" id="68173"/>
    <lineage>
        <taxon>Bacteria</taxon>
        <taxon>Bacillati</taxon>
        <taxon>Actinomycetota</taxon>
        <taxon>Actinomycetes</taxon>
        <taxon>Kitasatosporales</taxon>
        <taxon>Streptomycetaceae</taxon>
        <taxon>Kitasatospora</taxon>
    </lineage>
</organism>
<dbReference type="AlphaFoldDB" id="A0ABC8C5C3"/>
<keyword evidence="1" id="KW-0418">Kinase</keyword>
<gene>
    <name evidence="4" type="ORF">B7C62_12565</name>
</gene>
<dbReference type="EMBL" id="CP020563">
    <property type="protein sequence ID" value="ARF77128.1"/>
    <property type="molecule type" value="Genomic_DNA"/>
</dbReference>
<feature type="domain" description="Histidine kinase/HSP90-like ATPase" evidence="3">
    <location>
        <begin position="51"/>
        <end position="171"/>
    </location>
</feature>
<dbReference type="Pfam" id="PF13581">
    <property type="entry name" value="HATPase_c_2"/>
    <property type="match status" value="1"/>
</dbReference>
<dbReference type="InterPro" id="IPR003594">
    <property type="entry name" value="HATPase_dom"/>
</dbReference>
<feature type="region of interest" description="Disordered" evidence="2">
    <location>
        <begin position="1"/>
        <end position="51"/>
    </location>
</feature>
<evidence type="ECO:0000313" key="5">
    <source>
        <dbReference type="Proteomes" id="UP000192251"/>
    </source>
</evidence>
<dbReference type="Gene3D" id="3.30.565.10">
    <property type="entry name" value="Histidine kinase-like ATPase, C-terminal domain"/>
    <property type="match status" value="1"/>
</dbReference>
<accession>A0ABC8C5C3</accession>
<feature type="compositionally biased region" description="Low complexity" evidence="2">
    <location>
        <begin position="1"/>
        <end position="21"/>
    </location>
</feature>
<keyword evidence="5" id="KW-1185">Reference proteome</keyword>
<dbReference type="CDD" id="cd16936">
    <property type="entry name" value="HATPase_RsbW-like"/>
    <property type="match status" value="1"/>
</dbReference>
<dbReference type="Proteomes" id="UP000192251">
    <property type="component" value="Chromosome"/>
</dbReference>
<keyword evidence="1" id="KW-0808">Transferase</keyword>
<proteinExistence type="predicted"/>
<dbReference type="PANTHER" id="PTHR35526">
    <property type="entry name" value="ANTI-SIGMA-F FACTOR RSBW-RELATED"/>
    <property type="match status" value="1"/>
</dbReference>
<sequence length="183" mass="19550">MTGKRTPSTGTPGARATAAATGTGGRRERRGPAPHTFELTESGYGSLSRQFPSTPRGARLARLAVVKQLGHWGFGPMSDASCTVALVVGELAANAVCHGKLRGRDFFVRVNYEGPASRFRIEVSDALLVRTPEHPVLPPDDQESGRGLCLVASLATRWGWEPRDPIGKTVWAEVTAERPGYGA</sequence>
<evidence type="ECO:0000313" key="4">
    <source>
        <dbReference type="EMBL" id="ARF77128.1"/>
    </source>
</evidence>
<evidence type="ECO:0000256" key="1">
    <source>
        <dbReference type="ARBA" id="ARBA00022527"/>
    </source>
</evidence>